<dbReference type="SUPFAM" id="SSF47413">
    <property type="entry name" value="lambda repressor-like DNA-binding domains"/>
    <property type="match status" value="1"/>
</dbReference>
<dbReference type="PROSITE" id="PS50005">
    <property type="entry name" value="TPR"/>
    <property type="match status" value="1"/>
</dbReference>
<dbReference type="PROSITE" id="PS50943">
    <property type="entry name" value="HTH_CROC1"/>
    <property type="match status" value="1"/>
</dbReference>
<dbReference type="PRINTS" id="PR00364">
    <property type="entry name" value="DISEASERSIST"/>
</dbReference>
<keyword evidence="1" id="KW-0802">TPR repeat</keyword>
<evidence type="ECO:0000256" key="1">
    <source>
        <dbReference type="PROSITE-ProRule" id="PRU00339"/>
    </source>
</evidence>
<dbReference type="PANTHER" id="PTHR47691">
    <property type="entry name" value="REGULATOR-RELATED"/>
    <property type="match status" value="1"/>
</dbReference>
<feature type="repeat" description="TPR" evidence="1">
    <location>
        <begin position="695"/>
        <end position="728"/>
    </location>
</feature>
<dbReference type="Gene3D" id="1.25.40.10">
    <property type="entry name" value="Tetratricopeptide repeat domain"/>
    <property type="match status" value="2"/>
</dbReference>
<dbReference type="InterPro" id="IPR011990">
    <property type="entry name" value="TPR-like_helical_dom_sf"/>
</dbReference>
<dbReference type="CDD" id="cd00093">
    <property type="entry name" value="HTH_XRE"/>
    <property type="match status" value="1"/>
</dbReference>
<reference evidence="4 5" key="1">
    <citation type="submission" date="2016-10" db="EMBL/GenBank/DDBJ databases">
        <authorList>
            <person name="de Groot N.N."/>
        </authorList>
    </citation>
    <scope>NUCLEOTIDE SEQUENCE [LARGE SCALE GENOMIC DNA]</scope>
    <source>
        <strain evidence="4 5">CGMCC 4.2023</strain>
    </source>
</reference>
<dbReference type="Pfam" id="PF13176">
    <property type="entry name" value="TPR_7"/>
    <property type="match status" value="1"/>
</dbReference>
<dbReference type="InterPro" id="IPR001387">
    <property type="entry name" value="Cro/C1-type_HTH"/>
</dbReference>
<feature type="region of interest" description="Disordered" evidence="2">
    <location>
        <begin position="86"/>
        <end position="115"/>
    </location>
</feature>
<evidence type="ECO:0000259" key="3">
    <source>
        <dbReference type="PROSITE" id="PS50943"/>
    </source>
</evidence>
<dbReference type="Proteomes" id="UP000236754">
    <property type="component" value="Unassembled WGS sequence"/>
</dbReference>
<dbReference type="InterPro" id="IPR019734">
    <property type="entry name" value="TPR_rpt"/>
</dbReference>
<dbReference type="SMART" id="SM00028">
    <property type="entry name" value="TPR"/>
    <property type="match status" value="5"/>
</dbReference>
<accession>A0A1H6AIS9</accession>
<dbReference type="EMBL" id="FNVU01000005">
    <property type="protein sequence ID" value="SEG48421.1"/>
    <property type="molecule type" value="Genomic_DNA"/>
</dbReference>
<dbReference type="Gene3D" id="1.10.260.40">
    <property type="entry name" value="lambda repressor-like DNA-binding domains"/>
    <property type="match status" value="1"/>
</dbReference>
<sequence length="800" mass="85122">MPTNWVPLPDGLTTPARELAQELRSLKDARGWTLADLGSRTHYARSSWERWLNGKRLVTRSALANLARAAEVDEAPLLGLWERAAGGAGPAEPAVPVPAEPPAAAATPPVPSQLPPDAPDFTGRTAEVERLAGALTATAGGPGSPAVATVTGGGGLGKTTLAVHAAHLVAHRFPDGRLYVDLRGADANPRHPADVLAAFLRDLGVPPREVPDDLEGRTARFRSEVSGRRLLILLDNARDTAQIRPLLPAAAGCAVLSTSRGRLSGLPGAHRLDLDLLPVQDARRLLASILGAERAAAEPAAVSAVTAGCAGLPLALRIAGARLAERPTWSIAGFAARLADRRRTLDELSVSDLAIRASFDLSYRYLLQAAASTGRVRRVDAAQVFRTAALVPASSFGTQEVAALSGAPAADVEAALDHLVDIHLLVGLEPGRYAFHDLIWSYAWERLEDAVPGAERDAAVRRLLYWYTRAADAAMVVIDPTPSSLPEPAPEPGVGEPPRFSAPEEAVAWFDQHAEALSAAVDAATGCGRADLAALIAIRMMAYAMTDLTFDWRGCLERALVVARQSGDISAEAWTVHRLGVCHGVWERSESCLARLQEALALHRRAGDGVGEAVALGNLASLYSQIRQGDRAIECGERALALWAGFPPEMGIKKSTPHVAIADVHLDGGRFEQAVVHYRRALDSLGTTRSSYTRAVALNNLGDAYRGLDRFEEAVASIEESLEVSTGAGIQYLQGDSLHTLGRTFHHFGRADSARDCFRQAMEIFEELGFQPGLARVRDNLARLDPAPPDAAAPNLPEPA</sequence>
<dbReference type="Pfam" id="PF13424">
    <property type="entry name" value="TPR_12"/>
    <property type="match status" value="1"/>
</dbReference>
<dbReference type="InterPro" id="IPR010982">
    <property type="entry name" value="Lambda_DNA-bd_dom_sf"/>
</dbReference>
<dbReference type="GO" id="GO:0003677">
    <property type="term" value="F:DNA binding"/>
    <property type="evidence" value="ECO:0007669"/>
    <property type="project" value="InterPro"/>
</dbReference>
<proteinExistence type="predicted"/>
<gene>
    <name evidence="4" type="ORF">SAMN05216223_105429</name>
</gene>
<dbReference type="Pfam" id="PF13560">
    <property type="entry name" value="HTH_31"/>
    <property type="match status" value="1"/>
</dbReference>
<dbReference type="RefSeq" id="WP_160145028.1">
    <property type="nucleotide sequence ID" value="NZ_FNVU01000005.1"/>
</dbReference>
<organism evidence="4 5">
    <name type="scientific">Actinacidiphila yanglinensis</name>
    <dbReference type="NCBI Taxonomy" id="310779"/>
    <lineage>
        <taxon>Bacteria</taxon>
        <taxon>Bacillati</taxon>
        <taxon>Actinomycetota</taxon>
        <taxon>Actinomycetes</taxon>
        <taxon>Kitasatosporales</taxon>
        <taxon>Streptomycetaceae</taxon>
        <taxon>Actinacidiphila</taxon>
    </lineage>
</organism>
<evidence type="ECO:0000256" key="2">
    <source>
        <dbReference type="SAM" id="MobiDB-lite"/>
    </source>
</evidence>
<dbReference type="GO" id="GO:0043531">
    <property type="term" value="F:ADP binding"/>
    <property type="evidence" value="ECO:0007669"/>
    <property type="project" value="InterPro"/>
</dbReference>
<dbReference type="PANTHER" id="PTHR47691:SF3">
    <property type="entry name" value="HTH-TYPE TRANSCRIPTIONAL REGULATOR RV0890C-RELATED"/>
    <property type="match status" value="1"/>
</dbReference>
<dbReference type="OrthoDB" id="581105at2"/>
<dbReference type="SUPFAM" id="SSF52540">
    <property type="entry name" value="P-loop containing nucleoside triphosphate hydrolases"/>
    <property type="match status" value="1"/>
</dbReference>
<protein>
    <submittedName>
        <fullName evidence="4">Tetratricopeptide repeat-containing protein</fullName>
    </submittedName>
</protein>
<name>A0A1H6AIS9_9ACTN</name>
<evidence type="ECO:0000313" key="4">
    <source>
        <dbReference type="EMBL" id="SEG48421.1"/>
    </source>
</evidence>
<evidence type="ECO:0000313" key="5">
    <source>
        <dbReference type="Proteomes" id="UP000236754"/>
    </source>
</evidence>
<keyword evidence="5" id="KW-1185">Reference proteome</keyword>
<dbReference type="AlphaFoldDB" id="A0A1H6AIS9"/>
<feature type="domain" description="HTH cro/C1-type" evidence="3">
    <location>
        <begin position="23"/>
        <end position="77"/>
    </location>
</feature>
<dbReference type="SMART" id="SM00530">
    <property type="entry name" value="HTH_XRE"/>
    <property type="match status" value="1"/>
</dbReference>
<dbReference type="Gene3D" id="3.40.50.300">
    <property type="entry name" value="P-loop containing nucleotide triphosphate hydrolases"/>
    <property type="match status" value="1"/>
</dbReference>
<dbReference type="InterPro" id="IPR027417">
    <property type="entry name" value="P-loop_NTPase"/>
</dbReference>
<dbReference type="SUPFAM" id="SSF48452">
    <property type="entry name" value="TPR-like"/>
    <property type="match status" value="2"/>
</dbReference>